<gene>
    <name evidence="3" type="ORF">G5714_021333</name>
</gene>
<feature type="compositionally biased region" description="Polar residues" evidence="1">
    <location>
        <begin position="327"/>
        <end position="348"/>
    </location>
</feature>
<evidence type="ECO:0000313" key="3">
    <source>
        <dbReference type="EMBL" id="KAF4097325.1"/>
    </source>
</evidence>
<accession>A0A7J6BSP1</accession>
<dbReference type="AlphaFoldDB" id="A0A7J6BSP1"/>
<evidence type="ECO:0000256" key="2">
    <source>
        <dbReference type="SAM" id="Phobius"/>
    </source>
</evidence>
<dbReference type="SUPFAM" id="SSF48726">
    <property type="entry name" value="Immunoglobulin"/>
    <property type="match status" value="1"/>
</dbReference>
<keyword evidence="2" id="KW-0812">Transmembrane</keyword>
<name>A0A7J6BSP1_9TELE</name>
<dbReference type="EMBL" id="JAAMOB010000022">
    <property type="protein sequence ID" value="KAF4097325.1"/>
    <property type="molecule type" value="Genomic_DNA"/>
</dbReference>
<keyword evidence="2" id="KW-1133">Transmembrane helix</keyword>
<feature type="region of interest" description="Disordered" evidence="1">
    <location>
        <begin position="274"/>
        <end position="376"/>
    </location>
</feature>
<dbReference type="InterPro" id="IPR013783">
    <property type="entry name" value="Ig-like_fold"/>
</dbReference>
<feature type="transmembrane region" description="Helical" evidence="2">
    <location>
        <begin position="216"/>
        <end position="236"/>
    </location>
</feature>
<dbReference type="PANTHER" id="PTHR21063">
    <property type="entry name" value="LFA-3"/>
    <property type="match status" value="1"/>
</dbReference>
<protein>
    <recommendedName>
        <fullName evidence="5">Immunoglobulin subtype domain-containing protein</fullName>
    </recommendedName>
</protein>
<dbReference type="Proteomes" id="UP000579812">
    <property type="component" value="Unassembled WGS sequence"/>
</dbReference>
<evidence type="ECO:0000256" key="1">
    <source>
        <dbReference type="SAM" id="MobiDB-lite"/>
    </source>
</evidence>
<dbReference type="Gene3D" id="2.60.40.10">
    <property type="entry name" value="Immunoglobulins"/>
    <property type="match status" value="1"/>
</dbReference>
<keyword evidence="2" id="KW-0472">Membrane</keyword>
<dbReference type="InterPro" id="IPR036179">
    <property type="entry name" value="Ig-like_dom_sf"/>
</dbReference>
<sequence length="376" mass="42629">MSRGKSNIQICGYNRKKKAKIFEQTCLERRSLVSRIRRIRNGDRMVQFVKSGSYLSYLQLYRYTKNTFRIVLFLLLLNDAFGAETDKVKVVSVKEGENVALRTGETEIQRGDNIQWMFGDERTLIGEIHMKNKISETYNTDDGRFGDSLELDKYTGSLVIRNTKSTHSGVYHLKISKKGATVYKRFQVNVNGGEKAPPKNGKGWKTLQIHDIVKTFFSFMFVGLIGLIIITCCFWLDPGRIDGSFTTRIESQLSVLQVGSHRVFCNLDNLQTPQPYRPIPAPRSRLPPSATKIPPHTAVPEETSELTEDLRNMNISSSPHERPSFTAHYSDSAQFSSSGPDVINQKNNSSYSSHTHQSSDDQSDHSFSRITTTDRV</sequence>
<reference evidence="3 4" key="1">
    <citation type="submission" date="2020-04" db="EMBL/GenBank/DDBJ databases">
        <title>Chromosome-level genome assembly of a cyprinid fish Onychostoma macrolepis by integration of Nanopore Sequencing, Bionano and Hi-C technology.</title>
        <authorList>
            <person name="Wang D."/>
        </authorList>
    </citation>
    <scope>NUCLEOTIDE SEQUENCE [LARGE SCALE GENOMIC DNA]</scope>
    <source>
        <strain evidence="3">SWU-2019</strain>
        <tissue evidence="3">Muscle</tissue>
    </source>
</reference>
<dbReference type="PANTHER" id="PTHR21063:SF4">
    <property type="entry name" value="CD48 ANTIGEN-RELATED"/>
    <property type="match status" value="1"/>
</dbReference>
<proteinExistence type="predicted"/>
<comment type="caution">
    <text evidence="3">The sequence shown here is derived from an EMBL/GenBank/DDBJ whole genome shotgun (WGS) entry which is preliminary data.</text>
</comment>
<evidence type="ECO:0000313" key="4">
    <source>
        <dbReference type="Proteomes" id="UP000579812"/>
    </source>
</evidence>
<feature type="compositionally biased region" description="Basic and acidic residues" evidence="1">
    <location>
        <begin position="357"/>
        <end position="376"/>
    </location>
</feature>
<keyword evidence="4" id="KW-1185">Reference proteome</keyword>
<evidence type="ECO:0008006" key="5">
    <source>
        <dbReference type="Google" id="ProtNLM"/>
    </source>
</evidence>
<organism evidence="3 4">
    <name type="scientific">Onychostoma macrolepis</name>
    <dbReference type="NCBI Taxonomy" id="369639"/>
    <lineage>
        <taxon>Eukaryota</taxon>
        <taxon>Metazoa</taxon>
        <taxon>Chordata</taxon>
        <taxon>Craniata</taxon>
        <taxon>Vertebrata</taxon>
        <taxon>Euteleostomi</taxon>
        <taxon>Actinopterygii</taxon>
        <taxon>Neopterygii</taxon>
        <taxon>Teleostei</taxon>
        <taxon>Ostariophysi</taxon>
        <taxon>Cypriniformes</taxon>
        <taxon>Cyprinidae</taxon>
        <taxon>Acrossocheilinae</taxon>
        <taxon>Onychostoma</taxon>
    </lineage>
</organism>